<name>A0A0K2TAC7_LEPSM</name>
<organism evidence="1">
    <name type="scientific">Lepeophtheirus salmonis</name>
    <name type="common">Salmon louse</name>
    <name type="synonym">Caligus salmonis</name>
    <dbReference type="NCBI Taxonomy" id="72036"/>
    <lineage>
        <taxon>Eukaryota</taxon>
        <taxon>Metazoa</taxon>
        <taxon>Ecdysozoa</taxon>
        <taxon>Arthropoda</taxon>
        <taxon>Crustacea</taxon>
        <taxon>Multicrustacea</taxon>
        <taxon>Hexanauplia</taxon>
        <taxon>Copepoda</taxon>
        <taxon>Siphonostomatoida</taxon>
        <taxon>Caligidae</taxon>
        <taxon>Lepeophtheirus</taxon>
    </lineage>
</organism>
<dbReference type="AlphaFoldDB" id="A0A0K2TAC7"/>
<reference evidence="1" key="1">
    <citation type="submission" date="2014-05" db="EMBL/GenBank/DDBJ databases">
        <authorList>
            <person name="Chronopoulou M."/>
        </authorList>
    </citation>
    <scope>NUCLEOTIDE SEQUENCE</scope>
    <source>
        <tissue evidence="1">Whole organism</tissue>
    </source>
</reference>
<proteinExistence type="predicted"/>
<dbReference type="EMBL" id="HACA01005592">
    <property type="protein sequence ID" value="CDW22953.1"/>
    <property type="molecule type" value="Transcribed_RNA"/>
</dbReference>
<evidence type="ECO:0000313" key="1">
    <source>
        <dbReference type="EMBL" id="CDW22953.1"/>
    </source>
</evidence>
<feature type="non-terminal residue" evidence="1">
    <location>
        <position position="1"/>
    </location>
</feature>
<protein>
    <submittedName>
        <fullName evidence="1">Uncharacterized protein</fullName>
    </submittedName>
</protein>
<sequence length="51" mass="6209">PFLRVPHTIFFYQGRSRLLHRVCSVWVICRPVRKQRRVLLVITLHICTTYE</sequence>
<accession>A0A0K2TAC7</accession>